<name>Q10MA0_ORYSJ</name>
<gene>
    <name evidence="1" type="ordered locus">LOC_Os03g20240</name>
</gene>
<dbReference type="EMBL" id="DP000009">
    <property type="protein sequence ID" value="ABF95631.1"/>
    <property type="molecule type" value="Genomic_DNA"/>
</dbReference>
<sequence>MSEEGVNANKEQSPKPMVETLQDTVDEAVHRALFNQCGVLADTLQNLIKKSQLGGQIEEQQQHRLGGQTHQYQHDELYQQYRPEESQRHQNIEDWADGIAKISRGAVWTWT</sequence>
<reference evidence="1" key="2">
    <citation type="submission" date="2006-06" db="EMBL/GenBank/DDBJ databases">
        <authorList>
            <person name="Buell R."/>
            <person name="Wing R.A."/>
            <person name="McCombie W.A."/>
            <person name="Ouyang S."/>
        </authorList>
    </citation>
    <scope>NUCLEOTIDE SEQUENCE</scope>
</reference>
<protein>
    <submittedName>
        <fullName evidence="1">Uncharacterized protein</fullName>
    </submittedName>
</protein>
<proteinExistence type="predicted"/>
<accession>Q10MA0</accession>
<evidence type="ECO:0000313" key="1">
    <source>
        <dbReference type="EMBL" id="ABF95631.1"/>
    </source>
</evidence>
<dbReference type="AlphaFoldDB" id="Q10MA0"/>
<organism evidence="1">
    <name type="scientific">Oryza sativa subsp. japonica</name>
    <name type="common">Rice</name>
    <dbReference type="NCBI Taxonomy" id="39947"/>
    <lineage>
        <taxon>Eukaryota</taxon>
        <taxon>Viridiplantae</taxon>
        <taxon>Streptophyta</taxon>
        <taxon>Embryophyta</taxon>
        <taxon>Tracheophyta</taxon>
        <taxon>Spermatophyta</taxon>
        <taxon>Magnoliopsida</taxon>
        <taxon>Liliopsida</taxon>
        <taxon>Poales</taxon>
        <taxon>Poaceae</taxon>
        <taxon>BOP clade</taxon>
        <taxon>Oryzoideae</taxon>
        <taxon>Oryzeae</taxon>
        <taxon>Oryzinae</taxon>
        <taxon>Oryza</taxon>
        <taxon>Oryza sativa</taxon>
    </lineage>
</organism>
<reference evidence="1" key="1">
    <citation type="journal article" date="2005" name="Genome Res.">
        <title>Sequence, annotation, and analysis of synteny between rice chromosome 3 and diverged grass species.</title>
        <authorList>
            <consortium name="Rice Chromosome 3 Sequencing Consortium"/>
            <person name="Buell C.R."/>
            <person name="Yuan Q."/>
            <person name="Ouyang S."/>
            <person name="Liu J."/>
            <person name="Zhu W."/>
            <person name="Wang A."/>
            <person name="Maiti R."/>
            <person name="Haas B."/>
            <person name="Wortman J."/>
            <person name="Pertea M."/>
            <person name="Jones K.M."/>
            <person name="Kim M."/>
            <person name="Overton L."/>
            <person name="Tsitrin T."/>
            <person name="Fadrosh D."/>
            <person name="Bera J."/>
            <person name="Weaver B."/>
            <person name="Jin S."/>
            <person name="Johri S."/>
            <person name="Reardon M."/>
            <person name="Webb K."/>
            <person name="Hill J."/>
            <person name="Moffat K."/>
            <person name="Tallon L."/>
            <person name="Van Aken S."/>
            <person name="Lewis M."/>
            <person name="Utterback T."/>
            <person name="Feldblyum T."/>
            <person name="Zismann V."/>
            <person name="Iobst S."/>
            <person name="Hsiao J."/>
            <person name="de Vazeille A.R."/>
            <person name="Salzberg S.L."/>
            <person name="White O."/>
            <person name="Fraser C."/>
            <person name="Yu Y."/>
            <person name="Kim H."/>
            <person name="Rambo T."/>
            <person name="Currie J."/>
            <person name="Collura K."/>
            <person name="Kernodle-Thompson S."/>
            <person name="Wei F."/>
            <person name="Kudrna K."/>
            <person name="Ammiraju J.S."/>
            <person name="Luo M."/>
            <person name="Goicoechea J.L."/>
            <person name="Wing R.A."/>
            <person name="Henry D."/>
            <person name="Oates R."/>
            <person name="Palmer M."/>
            <person name="Pries G."/>
            <person name="Saski C."/>
            <person name="Simmons J."/>
            <person name="Soderlund C."/>
            <person name="Nelson W."/>
            <person name="de la Bastide M."/>
            <person name="Spiegel L."/>
            <person name="Nascimento L."/>
            <person name="Huang E."/>
            <person name="Preston R."/>
            <person name="Zutavern T."/>
            <person name="Palmer L."/>
            <person name="O'Shaughnessy A."/>
            <person name="Dike S."/>
            <person name="McCombie W.R."/>
            <person name="Minx P."/>
            <person name="Cordum H."/>
            <person name="Wilson R."/>
            <person name="Jin W."/>
            <person name="Lee H.R."/>
            <person name="Jiang J."/>
            <person name="Jackson S."/>
        </authorList>
    </citation>
    <scope>NUCLEOTIDE SEQUENCE [LARGE SCALE GENOMIC DNA]</scope>
</reference>